<accession>A0A7J4MY19</accession>
<dbReference type="PANTHER" id="PTHR42957">
    <property type="entry name" value="HELICASE MJ1565-RELATED"/>
    <property type="match status" value="1"/>
</dbReference>
<dbReference type="GeneID" id="301442224"/>
<name>A0A7J4MY19_METTF</name>
<dbReference type="EMBL" id="DUHT01000088">
    <property type="protein sequence ID" value="HIH65503.1"/>
    <property type="molecule type" value="Genomic_DNA"/>
</dbReference>
<dbReference type="GO" id="GO:0043139">
    <property type="term" value="F:5'-3' DNA helicase activity"/>
    <property type="evidence" value="ECO:0007669"/>
    <property type="project" value="UniProtKB-EC"/>
</dbReference>
<sequence>MNEFKGTVFETVSSTRIKFSTKPGETVSTGSLVEIKDSDGKKYLGRVIGIQRKNYLIDQDGAVQLSSLFSENENLDPDDIGIRGEFDDFIICEVEIIGNREHSNFFIRSKKPFKIGTKVYKASPEFLNKQLEPKTNSIEIGHFRDNEDVPIHIDLNELISKHFSVLAMTGSGKSWTISVIIESIAKEYDIPILIFDPHGEYSSLKVAKNEEGERIARKTKIFVAAKESTKKRSDKLFEKKFNVNRNSKSLYFNMTDFETYQIIHLLKSLYELSEAQSRILQAGWAEITNEPELKDTTDIECIIKKLKGVGESTTQGPSAMKILSTKLEMLYESLPYIQKSTDQKIIKEDEIVKKGQISVIDISGIEEIQQQALVAILSSRILKKRMKGDIPPLLLILEEAHRYIPSGAVNTASKPTIKRVAQEGRKFLMGMGIVSQRPSRLDDDVLSQCNNQIIMRLTNPNDQNYVKKVSEWISEADVDEIRSMAPGEAFIFGSAVPLSLPMRIKTKRLTEHGGYTPDIVDELENF</sequence>
<dbReference type="Proteomes" id="UP000538031">
    <property type="component" value="Unassembled WGS sequence"/>
</dbReference>
<comment type="catalytic activity">
    <reaction evidence="2">
        <text>Couples ATP hydrolysis with the unwinding of duplex DNA by translocating in the 3'-5' direction.</text>
        <dbReference type="EC" id="5.6.2.4"/>
    </reaction>
</comment>
<evidence type="ECO:0000256" key="4">
    <source>
        <dbReference type="ARBA" id="ARBA00048988"/>
    </source>
</evidence>
<protein>
    <submittedName>
        <fullName evidence="6">ATP-binding protein</fullName>
    </submittedName>
</protein>
<dbReference type="InterPro" id="IPR008571">
    <property type="entry name" value="HerA-like"/>
</dbReference>
<evidence type="ECO:0000256" key="3">
    <source>
        <dbReference type="ARBA" id="ARBA00048954"/>
    </source>
</evidence>
<dbReference type="Gene3D" id="3.40.50.300">
    <property type="entry name" value="P-loop containing nucleotide triphosphate hydrolases"/>
    <property type="match status" value="2"/>
</dbReference>
<evidence type="ECO:0000313" key="7">
    <source>
        <dbReference type="Proteomes" id="UP000538031"/>
    </source>
</evidence>
<dbReference type="GO" id="GO:0005524">
    <property type="term" value="F:ATP binding"/>
    <property type="evidence" value="ECO:0007669"/>
    <property type="project" value="UniProtKB-KW"/>
</dbReference>
<dbReference type="RefSeq" id="WP_432703959.1">
    <property type="nucleotide sequence ID" value="NZ_CP194219.1"/>
</dbReference>
<evidence type="ECO:0000313" key="6">
    <source>
        <dbReference type="EMBL" id="HIH65503.1"/>
    </source>
</evidence>
<reference evidence="7" key="1">
    <citation type="journal article" date="2020" name="bioRxiv">
        <title>A rank-normalized archaeal taxonomy based on genome phylogeny resolves widespread incomplete and uneven classifications.</title>
        <authorList>
            <person name="Rinke C."/>
            <person name="Chuvochina M."/>
            <person name="Mussig A.J."/>
            <person name="Chaumeil P.-A."/>
            <person name="Waite D.W."/>
            <person name="Whitman W.B."/>
            <person name="Parks D.H."/>
            <person name="Hugenholtz P."/>
        </authorList>
    </citation>
    <scope>NUCLEOTIDE SEQUENCE [LARGE SCALE GENOMIC DNA]</scope>
</reference>
<dbReference type="InterPro" id="IPR027417">
    <property type="entry name" value="P-loop_NTPase"/>
</dbReference>
<comment type="catalytic activity">
    <reaction evidence="4">
        <text>ATP + H2O = ADP + phosphate + H(+)</text>
        <dbReference type="Rhea" id="RHEA:13065"/>
        <dbReference type="ChEBI" id="CHEBI:15377"/>
        <dbReference type="ChEBI" id="CHEBI:15378"/>
        <dbReference type="ChEBI" id="CHEBI:30616"/>
        <dbReference type="ChEBI" id="CHEBI:43474"/>
        <dbReference type="ChEBI" id="CHEBI:456216"/>
        <dbReference type="EC" id="5.6.2.4"/>
    </reaction>
</comment>
<organism evidence="6 7">
    <name type="scientific">Methanothermobacter thermautotrophicus</name>
    <name type="common">Methanobacterium thermoformicicum</name>
    <dbReference type="NCBI Taxonomy" id="145262"/>
    <lineage>
        <taxon>Archaea</taxon>
        <taxon>Methanobacteriati</taxon>
        <taxon>Methanobacteriota</taxon>
        <taxon>Methanomada group</taxon>
        <taxon>Methanobacteria</taxon>
        <taxon>Methanobacteriales</taxon>
        <taxon>Methanobacteriaceae</taxon>
        <taxon>Methanothermobacter</taxon>
    </lineage>
</organism>
<comment type="caution">
    <text evidence="6">The sequence shown here is derived from an EMBL/GenBank/DDBJ whole genome shotgun (WGS) entry which is preliminary data.</text>
</comment>
<dbReference type="GO" id="GO:0043138">
    <property type="term" value="F:3'-5' DNA helicase activity"/>
    <property type="evidence" value="ECO:0007669"/>
    <property type="project" value="UniProtKB-EC"/>
</dbReference>
<dbReference type="InterPro" id="IPR002789">
    <property type="entry name" value="HerA_central"/>
</dbReference>
<dbReference type="AlphaFoldDB" id="A0A7J4MY19"/>
<proteinExistence type="inferred from homology"/>
<dbReference type="PANTHER" id="PTHR42957:SF1">
    <property type="entry name" value="HELICASE MJ1565-RELATED"/>
    <property type="match status" value="1"/>
</dbReference>
<dbReference type="Pfam" id="PF01935">
    <property type="entry name" value="DUF87"/>
    <property type="match status" value="1"/>
</dbReference>
<comment type="catalytic activity">
    <reaction evidence="3">
        <text>ATP + H2O = ADP + phosphate + H(+)</text>
        <dbReference type="Rhea" id="RHEA:13065"/>
        <dbReference type="ChEBI" id="CHEBI:15377"/>
        <dbReference type="ChEBI" id="CHEBI:15378"/>
        <dbReference type="ChEBI" id="CHEBI:30616"/>
        <dbReference type="ChEBI" id="CHEBI:43474"/>
        <dbReference type="ChEBI" id="CHEBI:456216"/>
        <dbReference type="EC" id="5.6.2.3"/>
    </reaction>
</comment>
<evidence type="ECO:0000259" key="5">
    <source>
        <dbReference type="Pfam" id="PF01935"/>
    </source>
</evidence>
<gene>
    <name evidence="6" type="ORF">HA285_07935</name>
</gene>
<dbReference type="SUPFAM" id="SSF52540">
    <property type="entry name" value="P-loop containing nucleoside triphosphate hydrolases"/>
    <property type="match status" value="1"/>
</dbReference>
<keyword evidence="6" id="KW-0547">Nucleotide-binding</keyword>
<comment type="similarity">
    <text evidence="1">Belongs to the HerA family.</text>
</comment>
<evidence type="ECO:0000256" key="1">
    <source>
        <dbReference type="ARBA" id="ARBA00007816"/>
    </source>
</evidence>
<feature type="domain" description="Helicase HerA central" evidence="5">
    <location>
        <begin position="138"/>
        <end position="381"/>
    </location>
</feature>
<keyword evidence="6" id="KW-0067">ATP-binding</keyword>
<evidence type="ECO:0000256" key="2">
    <source>
        <dbReference type="ARBA" id="ARBA00034617"/>
    </source>
</evidence>